<protein>
    <recommendedName>
        <fullName evidence="4">TRASH domain-containing protein</fullName>
    </recommendedName>
</protein>
<keyword evidence="1" id="KW-0472">Membrane</keyword>
<dbReference type="EMBL" id="LSRS01000003">
    <property type="protein sequence ID" value="KAF1085088.1"/>
    <property type="molecule type" value="Genomic_DNA"/>
</dbReference>
<evidence type="ECO:0008006" key="4">
    <source>
        <dbReference type="Google" id="ProtNLM"/>
    </source>
</evidence>
<comment type="caution">
    <text evidence="2">The sequence shown here is derived from an EMBL/GenBank/DDBJ whole genome shotgun (WGS) entry which is preliminary data.</text>
</comment>
<sequence length="124" mass="14457">MKGVLELEITKDANIFNCILFYLIIYGIFTFLILPRVVKAVNRTDNLPQIREAVKKTDNEITVLKLDDKDKIDMVIDNVCGCILPWSKAYVLIINNTRHYFCSWDCREKFINSNSTLYKTPFKS</sequence>
<proteinExistence type="predicted"/>
<dbReference type="Proteomes" id="UP000798488">
    <property type="component" value="Unassembled WGS sequence"/>
</dbReference>
<reference evidence="2" key="1">
    <citation type="submission" date="2016-02" db="EMBL/GenBank/DDBJ databases">
        <title>Draft Genome Sequence of Sporotomaculum syntrophicum Strain FB, a Syntrophic Benzoate Degrader.</title>
        <authorList>
            <person name="Nobu M.K."/>
            <person name="Narihiro T."/>
            <person name="Qiu Y.-L."/>
            <person name="Ohashi A."/>
            <person name="Liu W.-T."/>
            <person name="Yuji S."/>
        </authorList>
    </citation>
    <scope>NUCLEOTIDE SEQUENCE</scope>
    <source>
        <strain evidence="2">FB</strain>
    </source>
</reference>
<evidence type="ECO:0000256" key="1">
    <source>
        <dbReference type="SAM" id="Phobius"/>
    </source>
</evidence>
<keyword evidence="3" id="KW-1185">Reference proteome</keyword>
<keyword evidence="1" id="KW-0812">Transmembrane</keyword>
<organism evidence="2 3">
    <name type="scientific">Sporotomaculum syntrophicum</name>
    <dbReference type="NCBI Taxonomy" id="182264"/>
    <lineage>
        <taxon>Bacteria</taxon>
        <taxon>Bacillati</taxon>
        <taxon>Bacillota</taxon>
        <taxon>Clostridia</taxon>
        <taxon>Eubacteriales</taxon>
        <taxon>Desulfallaceae</taxon>
        <taxon>Sporotomaculum</taxon>
    </lineage>
</organism>
<keyword evidence="1" id="KW-1133">Transmembrane helix</keyword>
<accession>A0A9D2WPQ3</accession>
<evidence type="ECO:0000313" key="2">
    <source>
        <dbReference type="EMBL" id="KAF1085088.1"/>
    </source>
</evidence>
<evidence type="ECO:0000313" key="3">
    <source>
        <dbReference type="Proteomes" id="UP000798488"/>
    </source>
</evidence>
<feature type="transmembrane region" description="Helical" evidence="1">
    <location>
        <begin position="14"/>
        <end position="34"/>
    </location>
</feature>
<dbReference type="AlphaFoldDB" id="A0A9D2WPQ3"/>
<name>A0A9D2WPQ3_9FIRM</name>
<gene>
    <name evidence="2" type="ORF">SPSYN_01224</name>
</gene>